<protein>
    <submittedName>
        <fullName evidence="1">Uncharacterized protein</fullName>
    </submittedName>
</protein>
<dbReference type="STRING" id="1566387.QV13_24060"/>
<keyword evidence="2" id="KW-1185">Reference proteome</keyword>
<name>A0A1C2DDD7_9HYPH</name>
<dbReference type="AlphaFoldDB" id="A0A1C2DDD7"/>
<proteinExistence type="predicted"/>
<accession>A0A1C2DDD7</accession>
<dbReference type="EMBL" id="MDEO01000036">
    <property type="protein sequence ID" value="OCX12675.1"/>
    <property type="molecule type" value="Genomic_DNA"/>
</dbReference>
<dbReference type="Proteomes" id="UP000094412">
    <property type="component" value="Unassembled WGS sequence"/>
</dbReference>
<gene>
    <name evidence="1" type="ORF">QV13_24060</name>
</gene>
<organism evidence="1 2">
    <name type="scientific">Mesorhizobium hungaricum</name>
    <dbReference type="NCBI Taxonomy" id="1566387"/>
    <lineage>
        <taxon>Bacteria</taxon>
        <taxon>Pseudomonadati</taxon>
        <taxon>Pseudomonadota</taxon>
        <taxon>Alphaproteobacteria</taxon>
        <taxon>Hyphomicrobiales</taxon>
        <taxon>Phyllobacteriaceae</taxon>
        <taxon>Mesorhizobium</taxon>
    </lineage>
</organism>
<evidence type="ECO:0000313" key="1">
    <source>
        <dbReference type="EMBL" id="OCX12675.1"/>
    </source>
</evidence>
<dbReference type="RefSeq" id="WP_024922465.1">
    <property type="nucleotide sequence ID" value="NZ_MDEO01000036.1"/>
</dbReference>
<sequence>MTVFLRALYGPFGRSEDRVGQAVVNPPHGWVRQVDWHFFGIREDNSMGRWCVRFKVREREWSAFALPMAEAIKVGGKWEKPLLDPAFVDAYVPDKPMLYGRTYLDILKPRLSKEDIAFAARLAMKAVR</sequence>
<reference evidence="1 2" key="1">
    <citation type="submission" date="2016-08" db="EMBL/GenBank/DDBJ databases">
        <title>Whole genome sequence of Mesorhizobium sp. strain UASWS1009 isolated from industrial sewage.</title>
        <authorList>
            <person name="Crovadore J."/>
            <person name="Calmin G."/>
            <person name="Chablais R."/>
            <person name="Cochard B."/>
            <person name="Lefort F."/>
        </authorList>
    </citation>
    <scope>NUCLEOTIDE SEQUENCE [LARGE SCALE GENOMIC DNA]</scope>
    <source>
        <strain evidence="1 2">UASWS1009</strain>
    </source>
</reference>
<evidence type="ECO:0000313" key="2">
    <source>
        <dbReference type="Proteomes" id="UP000094412"/>
    </source>
</evidence>
<dbReference type="OrthoDB" id="8455178at2"/>
<comment type="caution">
    <text evidence="1">The sequence shown here is derived from an EMBL/GenBank/DDBJ whole genome shotgun (WGS) entry which is preliminary data.</text>
</comment>